<reference evidence="1" key="1">
    <citation type="journal article" date="2021" name="Genome Biol. Evol.">
        <title>A High-Quality Reference Genome for a Parasitic Bivalve with Doubly Uniparental Inheritance (Bivalvia: Unionida).</title>
        <authorList>
            <person name="Smith C.H."/>
        </authorList>
    </citation>
    <scope>NUCLEOTIDE SEQUENCE</scope>
    <source>
        <strain evidence="1">CHS0354</strain>
    </source>
</reference>
<reference evidence="1" key="3">
    <citation type="submission" date="2023-05" db="EMBL/GenBank/DDBJ databases">
        <authorList>
            <person name="Smith C.H."/>
        </authorList>
    </citation>
    <scope>NUCLEOTIDE SEQUENCE</scope>
    <source>
        <strain evidence="1">CHS0354</strain>
        <tissue evidence="1">Mantle</tissue>
    </source>
</reference>
<comment type="caution">
    <text evidence="1">The sequence shown here is derived from an EMBL/GenBank/DDBJ whole genome shotgun (WGS) entry which is preliminary data.</text>
</comment>
<dbReference type="EMBL" id="JAEAOA010000378">
    <property type="protein sequence ID" value="KAK3591417.1"/>
    <property type="molecule type" value="Genomic_DNA"/>
</dbReference>
<evidence type="ECO:0000313" key="1">
    <source>
        <dbReference type="EMBL" id="KAK3591417.1"/>
    </source>
</evidence>
<proteinExistence type="predicted"/>
<name>A0AAE0SGE6_9BIVA</name>
<accession>A0AAE0SGE6</accession>
<evidence type="ECO:0000313" key="2">
    <source>
        <dbReference type="Proteomes" id="UP001195483"/>
    </source>
</evidence>
<dbReference type="Gene3D" id="2.60.120.260">
    <property type="entry name" value="Galactose-binding domain-like"/>
    <property type="match status" value="1"/>
</dbReference>
<dbReference type="SUPFAM" id="SSF49785">
    <property type="entry name" value="Galactose-binding domain-like"/>
    <property type="match status" value="1"/>
</dbReference>
<reference evidence="1" key="2">
    <citation type="journal article" date="2021" name="Genome Biol. Evol.">
        <title>Developing a high-quality reference genome for a parasitic bivalve with doubly uniparental inheritance (Bivalvia: Unionida).</title>
        <authorList>
            <person name="Smith C.H."/>
        </authorList>
    </citation>
    <scope>NUCLEOTIDE SEQUENCE</scope>
    <source>
        <strain evidence="1">CHS0354</strain>
        <tissue evidence="1">Mantle</tissue>
    </source>
</reference>
<evidence type="ECO:0008006" key="3">
    <source>
        <dbReference type="Google" id="ProtNLM"/>
    </source>
</evidence>
<dbReference type="InterPro" id="IPR051941">
    <property type="entry name" value="BG_Antigen-Binding_Lectin"/>
</dbReference>
<gene>
    <name evidence="1" type="ORF">CHS0354_005344</name>
</gene>
<dbReference type="PANTHER" id="PTHR45713:SF6">
    <property type="entry name" value="F5_8 TYPE C DOMAIN-CONTAINING PROTEIN"/>
    <property type="match status" value="1"/>
</dbReference>
<dbReference type="InterPro" id="IPR008979">
    <property type="entry name" value="Galactose-bd-like_sf"/>
</dbReference>
<dbReference type="Pfam" id="PF22633">
    <property type="entry name" value="F5_F8_type_C_2"/>
    <property type="match status" value="1"/>
</dbReference>
<dbReference type="AlphaFoldDB" id="A0AAE0SGE6"/>
<dbReference type="Proteomes" id="UP001195483">
    <property type="component" value="Unassembled WGS sequence"/>
</dbReference>
<organism evidence="1 2">
    <name type="scientific">Potamilus streckersoni</name>
    <dbReference type="NCBI Taxonomy" id="2493646"/>
    <lineage>
        <taxon>Eukaryota</taxon>
        <taxon>Metazoa</taxon>
        <taxon>Spiralia</taxon>
        <taxon>Lophotrochozoa</taxon>
        <taxon>Mollusca</taxon>
        <taxon>Bivalvia</taxon>
        <taxon>Autobranchia</taxon>
        <taxon>Heteroconchia</taxon>
        <taxon>Palaeoheterodonta</taxon>
        <taxon>Unionida</taxon>
        <taxon>Unionoidea</taxon>
        <taxon>Unionidae</taxon>
        <taxon>Ambleminae</taxon>
        <taxon>Lampsilini</taxon>
        <taxon>Potamilus</taxon>
    </lineage>
</organism>
<keyword evidence="2" id="KW-1185">Reference proteome</keyword>
<sequence>MTGIRNFALNKFAHQSSTIVFNGFKWTADKAVDGNTTGSNPEQSRTCSATHNSLGNHTWEVDIGFQIMVMTITVYGRVNDVSIPDYQLSGFQVFVGNSSNPWTSGPPLAKQQSSKKKTRLRIYQLCWPLCLSCAMEPDHHDSMRSHGRWRYVAMYIGNHE</sequence>
<dbReference type="PANTHER" id="PTHR45713">
    <property type="entry name" value="FTP DOMAIN-CONTAINING PROTEIN"/>
    <property type="match status" value="1"/>
</dbReference>
<protein>
    <recommendedName>
        <fullName evidence="3">F5/8 type C domain-containing protein</fullName>
    </recommendedName>
</protein>